<keyword evidence="5" id="KW-1185">Reference proteome</keyword>
<gene>
    <name evidence="4" type="ORF">RI543_003572</name>
</gene>
<keyword evidence="1" id="KW-0819">tRNA processing</keyword>
<evidence type="ECO:0000313" key="5">
    <source>
        <dbReference type="Proteomes" id="UP001306508"/>
    </source>
</evidence>
<feature type="domain" description="CMP/dCMP-type deaminase" evidence="3">
    <location>
        <begin position="155"/>
        <end position="285"/>
    </location>
</feature>
<evidence type="ECO:0000256" key="2">
    <source>
        <dbReference type="ARBA" id="ARBA00038160"/>
    </source>
</evidence>
<evidence type="ECO:0000256" key="1">
    <source>
        <dbReference type="ARBA" id="ARBA00022694"/>
    </source>
</evidence>
<organism evidence="4 5">
    <name type="scientific">Arxiozyma heterogenica</name>
    <dbReference type="NCBI Taxonomy" id="278026"/>
    <lineage>
        <taxon>Eukaryota</taxon>
        <taxon>Fungi</taxon>
        <taxon>Dikarya</taxon>
        <taxon>Ascomycota</taxon>
        <taxon>Saccharomycotina</taxon>
        <taxon>Saccharomycetes</taxon>
        <taxon>Saccharomycetales</taxon>
        <taxon>Saccharomycetaceae</taxon>
        <taxon>Arxiozyma</taxon>
    </lineage>
</organism>
<dbReference type="SUPFAM" id="SSF53927">
    <property type="entry name" value="Cytidine deaminase-like"/>
    <property type="match status" value="1"/>
</dbReference>
<dbReference type="GO" id="GO:0008033">
    <property type="term" value="P:tRNA processing"/>
    <property type="evidence" value="ECO:0007669"/>
    <property type="project" value="UniProtKB-KW"/>
</dbReference>
<dbReference type="GO" id="GO:0005737">
    <property type="term" value="C:cytoplasm"/>
    <property type="evidence" value="ECO:0007669"/>
    <property type="project" value="TreeGrafter"/>
</dbReference>
<dbReference type="PANTHER" id="PTHR11079:SF156">
    <property type="entry name" value="INACTIVE TRNA-SPECIFIC ADENOSINE DEAMINASE-LIKE PROTEIN 3-RELATED"/>
    <property type="match status" value="1"/>
</dbReference>
<protein>
    <recommendedName>
        <fullName evidence="3">CMP/dCMP-type deaminase domain-containing protein</fullName>
    </recommendedName>
</protein>
<name>A0AAN7WLP0_9SACH</name>
<dbReference type="Pfam" id="PF00383">
    <property type="entry name" value="dCMP_cyt_deam_1"/>
    <property type="match status" value="1"/>
</dbReference>
<dbReference type="PROSITE" id="PS51747">
    <property type="entry name" value="CYT_DCMP_DEAMINASES_2"/>
    <property type="match status" value="1"/>
</dbReference>
<dbReference type="InterPro" id="IPR002125">
    <property type="entry name" value="CMP_dCMP_dom"/>
</dbReference>
<dbReference type="EMBL" id="JAWIZZ010000048">
    <property type="protein sequence ID" value="KAK5778953.1"/>
    <property type="molecule type" value="Genomic_DNA"/>
</dbReference>
<comment type="caution">
    <text evidence="4">The sequence shown here is derived from an EMBL/GenBank/DDBJ whole genome shotgun (WGS) entry which is preliminary data.</text>
</comment>
<proteinExistence type="inferred from homology"/>
<dbReference type="InterPro" id="IPR016193">
    <property type="entry name" value="Cytidine_deaminase-like"/>
</dbReference>
<dbReference type="PANTHER" id="PTHR11079">
    <property type="entry name" value="CYTOSINE DEAMINASE FAMILY MEMBER"/>
    <property type="match status" value="1"/>
</dbReference>
<evidence type="ECO:0000313" key="4">
    <source>
        <dbReference type="EMBL" id="KAK5778953.1"/>
    </source>
</evidence>
<dbReference type="GO" id="GO:0005634">
    <property type="term" value="C:nucleus"/>
    <property type="evidence" value="ECO:0007669"/>
    <property type="project" value="TreeGrafter"/>
</dbReference>
<comment type="similarity">
    <text evidence="2">Belongs to the cytidine and deoxycytidylate deaminase family. ADAT3 subfamily.</text>
</comment>
<dbReference type="Proteomes" id="UP001306508">
    <property type="component" value="Unassembled WGS sequence"/>
</dbReference>
<reference evidence="5" key="1">
    <citation type="submission" date="2023-07" db="EMBL/GenBank/DDBJ databases">
        <title>A draft genome of Kazachstania heterogenica Y-27499.</title>
        <authorList>
            <person name="Donic C."/>
            <person name="Kralova J.S."/>
            <person name="Fidel L."/>
            <person name="Ben-Dor S."/>
            <person name="Jung S."/>
        </authorList>
    </citation>
    <scope>NUCLEOTIDE SEQUENCE [LARGE SCALE GENOMIC DNA]</scope>
    <source>
        <strain evidence="5">Y27499</strain>
    </source>
</reference>
<dbReference type="Gene3D" id="3.40.140.10">
    <property type="entry name" value="Cytidine Deaminase, domain 2"/>
    <property type="match status" value="1"/>
</dbReference>
<evidence type="ECO:0000259" key="3">
    <source>
        <dbReference type="PROSITE" id="PS51747"/>
    </source>
</evidence>
<accession>A0AAN7WLP0</accession>
<dbReference type="GO" id="GO:0052717">
    <property type="term" value="F:tRNA-specific adenosine-34 deaminase activity"/>
    <property type="evidence" value="ECO:0007669"/>
    <property type="project" value="TreeGrafter"/>
</dbReference>
<sequence length="324" mass="37615">MVKKIHNPLKIDYKNCIIEDKLLQVKNFENNDIPDLIPVWTLQINPRDSKKIIELIRSLQDKDPISLQHLKRIQKTKDNKFLCVVIFSKEYMEDKDQVITLLQKNDIKYNSISDNVLVPRFAPMIKELVHQWGKKYWPLTWNGNPNDQILNDYVINMDSIKNMLQKIANLSEREYTNGNKFPIVTAFVDPINNNVKIVTTDKRSCKDGFALDHSIMLAIKKVSTLQKMFKENKDPINMTSYLCLNYDVYTTHEPCSMCAMALVHSRVKRCIFIKPMSMTGALRSDSGDGYSLHDTKVLNSKYEVFQWLGDEYANIPELDPNVCC</sequence>
<dbReference type="AlphaFoldDB" id="A0AAN7WLP0"/>